<proteinExistence type="predicted"/>
<reference evidence="2 3" key="1">
    <citation type="submission" date="2017-03" db="EMBL/GenBank/DDBJ databases">
        <authorList>
            <person name="Afonso C.L."/>
            <person name="Miller P.J."/>
            <person name="Scott M.A."/>
            <person name="Spackman E."/>
            <person name="Goraichik I."/>
            <person name="Dimitrov K.M."/>
            <person name="Suarez D.L."/>
            <person name="Swayne D.E."/>
        </authorList>
    </citation>
    <scope>NUCLEOTIDE SEQUENCE [LARGE SCALE GENOMIC DNA]</scope>
    <source>
        <strain evidence="2 3">CECT 7680</strain>
    </source>
</reference>
<protein>
    <recommendedName>
        <fullName evidence="4">Flp/Fap pilin component</fullName>
    </recommendedName>
</protein>
<keyword evidence="3" id="KW-1185">Reference proteome</keyword>
<evidence type="ECO:0000256" key="1">
    <source>
        <dbReference type="SAM" id="Phobius"/>
    </source>
</evidence>
<organism evidence="2 3">
    <name type="scientific">Pseudoruegeria aquimaris</name>
    <dbReference type="NCBI Taxonomy" id="393663"/>
    <lineage>
        <taxon>Bacteria</taxon>
        <taxon>Pseudomonadati</taxon>
        <taxon>Pseudomonadota</taxon>
        <taxon>Alphaproteobacteria</taxon>
        <taxon>Rhodobacterales</taxon>
        <taxon>Roseobacteraceae</taxon>
        <taxon>Pseudoruegeria</taxon>
    </lineage>
</organism>
<dbReference type="RefSeq" id="WP_085868479.1">
    <property type="nucleotide sequence ID" value="NZ_FWFQ01000025.1"/>
</dbReference>
<evidence type="ECO:0008006" key="4">
    <source>
        <dbReference type="Google" id="ProtNLM"/>
    </source>
</evidence>
<evidence type="ECO:0000313" key="2">
    <source>
        <dbReference type="EMBL" id="SLN58030.1"/>
    </source>
</evidence>
<dbReference type="Proteomes" id="UP000193409">
    <property type="component" value="Unassembled WGS sequence"/>
</dbReference>
<dbReference type="OrthoDB" id="5525128at2"/>
<dbReference type="AlphaFoldDB" id="A0A1Y5T856"/>
<name>A0A1Y5T856_9RHOB</name>
<keyword evidence="1" id="KW-0812">Transmembrane</keyword>
<feature type="transmembrane region" description="Helical" evidence="1">
    <location>
        <begin position="20"/>
        <end position="42"/>
    </location>
</feature>
<accession>A0A1Y5T856</accession>
<gene>
    <name evidence="2" type="ORF">PSA7680_03059</name>
</gene>
<evidence type="ECO:0000313" key="3">
    <source>
        <dbReference type="Proteomes" id="UP000193409"/>
    </source>
</evidence>
<dbReference type="EMBL" id="FWFQ01000025">
    <property type="protein sequence ID" value="SLN58030.1"/>
    <property type="molecule type" value="Genomic_DNA"/>
</dbReference>
<keyword evidence="1" id="KW-0472">Membrane</keyword>
<keyword evidence="1" id="KW-1133">Transmembrane helix</keyword>
<sequence length="73" mass="7394">MIKLFNKFAKDESGAVTVDWVVLTAALVGLAIAVLSTVATGVDNVNDDLTASFTSGQTFSTQGDGVTGATIGD</sequence>